<organism evidence="1 2">
    <name type="scientific">Streptomyces anulatus</name>
    <name type="common">Streptomyces chrysomallus</name>
    <dbReference type="NCBI Taxonomy" id="1892"/>
    <lineage>
        <taxon>Bacteria</taxon>
        <taxon>Bacillati</taxon>
        <taxon>Actinomycetota</taxon>
        <taxon>Actinomycetes</taxon>
        <taxon>Kitasatosporales</taxon>
        <taxon>Streptomycetaceae</taxon>
        <taxon>Streptomyces</taxon>
    </lineage>
</organism>
<dbReference type="AlphaFoldDB" id="A0A7K3R6F6"/>
<dbReference type="Pfam" id="PF09344">
    <property type="entry name" value="Cas_CT1975"/>
    <property type="match status" value="1"/>
</dbReference>
<proteinExistence type="predicted"/>
<protein>
    <submittedName>
        <fullName evidence="1">Type I-E CRISPR-associated protein Cas7/Cse4/CasC</fullName>
    </submittedName>
</protein>
<evidence type="ECO:0000313" key="2">
    <source>
        <dbReference type="Proteomes" id="UP000470951"/>
    </source>
</evidence>
<accession>A0A7K3R6F6</accession>
<dbReference type="EMBL" id="JAAGMS010000075">
    <property type="protein sequence ID" value="NEB97754.1"/>
    <property type="molecule type" value="Genomic_DNA"/>
</dbReference>
<evidence type="ECO:0000313" key="1">
    <source>
        <dbReference type="EMBL" id="NEB97754.1"/>
    </source>
</evidence>
<reference evidence="1 2" key="1">
    <citation type="submission" date="2020-01" db="EMBL/GenBank/DDBJ databases">
        <title>Insect and environment-associated Actinomycetes.</title>
        <authorList>
            <person name="Currrie C."/>
            <person name="Chevrette M."/>
            <person name="Carlson C."/>
            <person name="Stubbendieck R."/>
            <person name="Wendt-Pienkowski E."/>
        </authorList>
    </citation>
    <scope>NUCLEOTIDE SEQUENCE [LARGE SCALE GENOMIC DNA]</scope>
    <source>
        <strain evidence="1 2">SID7903</strain>
    </source>
</reference>
<name>A0A7K3R6F6_STRAQ</name>
<dbReference type="InterPro" id="IPR010148">
    <property type="entry name" value="CRISPR-assoc_prot_CT1975"/>
</dbReference>
<sequence>MTLYLDLNALQSVPAANLNRDDLGSPKQVRYGDALRIRVSSQSWKRPIRLGVEKDLGEKAARTRLVPVKVQQTLERAGWPIDLAAFAGSQVAVSAGKKGIGLEAAGHTSVLLFLPEAAVEELATVCAEHREALEAAMEKAASAKKGAKAPQTLPPNTIEEILKRRTASISLLGRMLAELPDANVDGAAQVAHAFTTHAAEPQRDYFTAVDDWLGESETGSGHLDTAEFAAGVLYRYGTVNVTDLLKNLEGDVKAARTVLASFAEHFLMSLPQAKKNSTAPHTLPDLAYLAVREHRPLSLAAAFETPVTADRQGGFSKPSRQALDTYTVNINRLTGDRNRPFHGHTVIDPQENPKGLGTAHESYYTLVDAAVEAAISAADTTVAGAQQ</sequence>
<dbReference type="RefSeq" id="WP_164217270.1">
    <property type="nucleotide sequence ID" value="NZ_JAAGMS010000075.1"/>
</dbReference>
<gene>
    <name evidence="1" type="primary">cas7e</name>
    <name evidence="1" type="ORF">G3I58_07100</name>
</gene>
<dbReference type="NCBIfam" id="TIGR01869">
    <property type="entry name" value="casC_Cse4"/>
    <property type="match status" value="1"/>
</dbReference>
<dbReference type="Proteomes" id="UP000470951">
    <property type="component" value="Unassembled WGS sequence"/>
</dbReference>
<comment type="caution">
    <text evidence="1">The sequence shown here is derived from an EMBL/GenBank/DDBJ whole genome shotgun (WGS) entry which is preliminary data.</text>
</comment>